<dbReference type="Proteomes" id="UP001258315">
    <property type="component" value="Unassembled WGS sequence"/>
</dbReference>
<dbReference type="PROSITE" id="PS51257">
    <property type="entry name" value="PROKAR_LIPOPROTEIN"/>
    <property type="match status" value="1"/>
</dbReference>
<gene>
    <name evidence="1" type="ORF">QE417_001407</name>
</gene>
<keyword evidence="2" id="KW-1185">Reference proteome</keyword>
<evidence type="ECO:0000313" key="2">
    <source>
        <dbReference type="Proteomes" id="UP001258315"/>
    </source>
</evidence>
<protein>
    <submittedName>
        <fullName evidence="1">Uncharacterized protein</fullName>
    </submittedName>
</protein>
<sequence>MKNLFKPMIVAGITAIIFSSCDKDDNNYGAPEHETAFAVTLAAGDSSAIIGKVNSFRERAGKVINTVPSVTGGRREINWDGVPADFLSPLAFPFDFFNPTLQSAPDARKRGLVYFPENASLLVSDKNFAEIDPAFANEFKAFSKNKLFIPKGTNVSEVHFQVPGTTTSAYVTAFGLILSDVDQDESTIIEAYEGDKLIGRVKAQKADKKYSFVGFQTTTRKITRVKITAGNTAIAAGITDGVEKDIVALDDFIYSEPRAN</sequence>
<accession>A0ABU3GUM2</accession>
<organism evidence="1 2">
    <name type="scientific">Mucilaginibacter terrae</name>
    <dbReference type="NCBI Taxonomy" id="1955052"/>
    <lineage>
        <taxon>Bacteria</taxon>
        <taxon>Pseudomonadati</taxon>
        <taxon>Bacteroidota</taxon>
        <taxon>Sphingobacteriia</taxon>
        <taxon>Sphingobacteriales</taxon>
        <taxon>Sphingobacteriaceae</taxon>
        <taxon>Mucilaginibacter</taxon>
    </lineage>
</organism>
<evidence type="ECO:0000313" key="1">
    <source>
        <dbReference type="EMBL" id="MDT3402335.1"/>
    </source>
</evidence>
<comment type="caution">
    <text evidence="1">The sequence shown here is derived from an EMBL/GenBank/DDBJ whole genome shotgun (WGS) entry which is preliminary data.</text>
</comment>
<proteinExistence type="predicted"/>
<name>A0ABU3GUM2_9SPHI</name>
<dbReference type="RefSeq" id="WP_311948711.1">
    <property type="nucleotide sequence ID" value="NZ_JAVLVU010000001.1"/>
</dbReference>
<reference evidence="2" key="1">
    <citation type="submission" date="2023-07" db="EMBL/GenBank/DDBJ databases">
        <title>Functional and genomic diversity of the sorghum phyllosphere microbiome.</title>
        <authorList>
            <person name="Shade A."/>
        </authorList>
    </citation>
    <scope>NUCLEOTIDE SEQUENCE [LARGE SCALE GENOMIC DNA]</scope>
    <source>
        <strain evidence="2">SORGH_AS_0422</strain>
    </source>
</reference>
<dbReference type="EMBL" id="JAVLVU010000001">
    <property type="protein sequence ID" value="MDT3402335.1"/>
    <property type="molecule type" value="Genomic_DNA"/>
</dbReference>